<dbReference type="PROSITE" id="PS00463">
    <property type="entry name" value="ZN2_CY6_FUNGAL_1"/>
    <property type="match status" value="1"/>
</dbReference>
<feature type="compositionally biased region" description="Low complexity" evidence="3">
    <location>
        <begin position="89"/>
        <end position="100"/>
    </location>
</feature>
<accession>A0A9P4MBT7</accession>
<keyword evidence="2" id="KW-0539">Nucleus</keyword>
<evidence type="ECO:0000313" key="5">
    <source>
        <dbReference type="EMBL" id="KAF2100044.1"/>
    </source>
</evidence>
<reference evidence="5" key="1">
    <citation type="journal article" date="2020" name="Stud. Mycol.">
        <title>101 Dothideomycetes genomes: a test case for predicting lifestyles and emergence of pathogens.</title>
        <authorList>
            <person name="Haridas S."/>
            <person name="Albert R."/>
            <person name="Binder M."/>
            <person name="Bloem J."/>
            <person name="Labutti K."/>
            <person name="Salamov A."/>
            <person name="Andreopoulos B."/>
            <person name="Baker S."/>
            <person name="Barry K."/>
            <person name="Bills G."/>
            <person name="Bluhm B."/>
            <person name="Cannon C."/>
            <person name="Castanera R."/>
            <person name="Culley D."/>
            <person name="Daum C."/>
            <person name="Ezra D."/>
            <person name="Gonzalez J."/>
            <person name="Henrissat B."/>
            <person name="Kuo A."/>
            <person name="Liang C."/>
            <person name="Lipzen A."/>
            <person name="Lutzoni F."/>
            <person name="Magnuson J."/>
            <person name="Mondo S."/>
            <person name="Nolan M."/>
            <person name="Ohm R."/>
            <person name="Pangilinan J."/>
            <person name="Park H.-J."/>
            <person name="Ramirez L."/>
            <person name="Alfaro M."/>
            <person name="Sun H."/>
            <person name="Tritt A."/>
            <person name="Yoshinaga Y."/>
            <person name="Zwiers L.-H."/>
            <person name="Turgeon B."/>
            <person name="Goodwin S."/>
            <person name="Spatafora J."/>
            <person name="Crous P."/>
            <person name="Grigoriev I."/>
        </authorList>
    </citation>
    <scope>NUCLEOTIDE SEQUENCE</scope>
    <source>
        <strain evidence="5">CBS 133067</strain>
    </source>
</reference>
<dbReference type="SUPFAM" id="SSF57701">
    <property type="entry name" value="Zn2/Cys6 DNA-binding domain"/>
    <property type="match status" value="1"/>
</dbReference>
<gene>
    <name evidence="5" type="ORF">NA57DRAFT_38240</name>
</gene>
<dbReference type="GO" id="GO:0045944">
    <property type="term" value="P:positive regulation of transcription by RNA polymerase II"/>
    <property type="evidence" value="ECO:0007669"/>
    <property type="project" value="TreeGrafter"/>
</dbReference>
<dbReference type="PROSITE" id="PS50048">
    <property type="entry name" value="ZN2_CY6_FUNGAL_2"/>
    <property type="match status" value="1"/>
</dbReference>
<evidence type="ECO:0000256" key="2">
    <source>
        <dbReference type="ARBA" id="ARBA00023242"/>
    </source>
</evidence>
<proteinExistence type="predicted"/>
<name>A0A9P4MBT7_9PEZI</name>
<dbReference type="Proteomes" id="UP000799772">
    <property type="component" value="Unassembled WGS sequence"/>
</dbReference>
<dbReference type="EMBL" id="ML978125">
    <property type="protein sequence ID" value="KAF2100044.1"/>
    <property type="molecule type" value="Genomic_DNA"/>
</dbReference>
<dbReference type="PANTHER" id="PTHR37534">
    <property type="entry name" value="TRANSCRIPTIONAL ACTIVATOR PROTEIN UGA3"/>
    <property type="match status" value="1"/>
</dbReference>
<dbReference type="InterPro" id="IPR001138">
    <property type="entry name" value="Zn2Cys6_DnaBD"/>
</dbReference>
<feature type="region of interest" description="Disordered" evidence="3">
    <location>
        <begin position="1"/>
        <end position="24"/>
    </location>
</feature>
<comment type="caution">
    <text evidence="5">The sequence shown here is derived from an EMBL/GenBank/DDBJ whole genome shotgun (WGS) entry which is preliminary data.</text>
</comment>
<dbReference type="Pfam" id="PF11951">
    <property type="entry name" value="Fungal_trans_2"/>
    <property type="match status" value="1"/>
</dbReference>
<dbReference type="Pfam" id="PF00172">
    <property type="entry name" value="Zn_clus"/>
    <property type="match status" value="1"/>
</dbReference>
<evidence type="ECO:0000313" key="6">
    <source>
        <dbReference type="Proteomes" id="UP000799772"/>
    </source>
</evidence>
<evidence type="ECO:0000259" key="4">
    <source>
        <dbReference type="PROSITE" id="PS50048"/>
    </source>
</evidence>
<keyword evidence="6" id="KW-1185">Reference proteome</keyword>
<dbReference type="GO" id="GO:0000976">
    <property type="term" value="F:transcription cis-regulatory region binding"/>
    <property type="evidence" value="ECO:0007669"/>
    <property type="project" value="TreeGrafter"/>
</dbReference>
<comment type="subcellular location">
    <subcellularLocation>
        <location evidence="1">Nucleus</location>
    </subcellularLocation>
</comment>
<feature type="region of interest" description="Disordered" evidence="3">
    <location>
        <begin position="386"/>
        <end position="412"/>
    </location>
</feature>
<dbReference type="GO" id="GO:0000981">
    <property type="term" value="F:DNA-binding transcription factor activity, RNA polymerase II-specific"/>
    <property type="evidence" value="ECO:0007669"/>
    <property type="project" value="InterPro"/>
</dbReference>
<dbReference type="InterPro" id="IPR021858">
    <property type="entry name" value="Fun_TF"/>
</dbReference>
<sequence length="670" mass="74804">MTETAIAKPDTPAVNPRRLPKSRNGCQQCKVRKLKCDETRPACKNCIRRGNDCPGYTKVLKWSTKHEVHKQPRKSRATFQQSDYSSNFSASPISTTSAAAKDASPTLPFPESLTEDFPDERATKRARKTPPTEIDPEITNAAAATTEQRTQEDDDVIELPRSSDEDFLSIDESPLFALLQNSGLQTASQNQASAEPQSKALLRTFYRLPPATPQAALMDTGSYLIQHYFQDVCTIFSSFDSSLNPFRMTISRLWTDSAPIYYAIQSMAAAHLANTYPQMSVVGVEMQKKAGESLEQELQLAVSGETKPDRSLLTLLLLGLSACWHRPNDLGLGYLRAARTLMCNKLLQDKPMETKEQQRQDQFFEEALVYWEMMMGYVAPAVEETGAPPIAPPTQHHFPLPQQGPQSSESKVLPHPWTGVAPRAQILLAEVGRLVREERMSYRTELLDLEAHLAASQRRFSVAQALEEELLSIEPPDPESLVDVGDEKTSKKDFLIIAEATRCAALLDLYRIFPDMLTKRLGPEAAESDPSPSSSSSEATISTPKSNIAFLNSLATHTLSLIESLPSESGTRFLQLMLIVITASELRFTSSAAPYGINLDFFDPSSDDAKVAHARTFAEQRLEEHARRLPAKPVRRMLEIVREVWRRFDELLGVFWLDVVLDRGWETVMG</sequence>
<dbReference type="Gene3D" id="4.10.240.10">
    <property type="entry name" value="Zn(2)-C6 fungal-type DNA-binding domain"/>
    <property type="match status" value="1"/>
</dbReference>
<dbReference type="AlphaFoldDB" id="A0A9P4MBT7"/>
<feature type="region of interest" description="Disordered" evidence="3">
    <location>
        <begin position="64"/>
        <end position="154"/>
    </location>
</feature>
<evidence type="ECO:0000256" key="1">
    <source>
        <dbReference type="ARBA" id="ARBA00004123"/>
    </source>
</evidence>
<protein>
    <recommendedName>
        <fullName evidence="4">Zn(2)-C6 fungal-type domain-containing protein</fullName>
    </recommendedName>
</protein>
<dbReference type="OrthoDB" id="4835445at2759"/>
<dbReference type="GO" id="GO:0008270">
    <property type="term" value="F:zinc ion binding"/>
    <property type="evidence" value="ECO:0007669"/>
    <property type="project" value="InterPro"/>
</dbReference>
<feature type="compositionally biased region" description="Polar residues" evidence="3">
    <location>
        <begin position="77"/>
        <end position="88"/>
    </location>
</feature>
<organism evidence="5 6">
    <name type="scientific">Rhizodiscina lignyota</name>
    <dbReference type="NCBI Taxonomy" id="1504668"/>
    <lineage>
        <taxon>Eukaryota</taxon>
        <taxon>Fungi</taxon>
        <taxon>Dikarya</taxon>
        <taxon>Ascomycota</taxon>
        <taxon>Pezizomycotina</taxon>
        <taxon>Dothideomycetes</taxon>
        <taxon>Pleosporomycetidae</taxon>
        <taxon>Aulographales</taxon>
        <taxon>Rhizodiscinaceae</taxon>
        <taxon>Rhizodiscina</taxon>
    </lineage>
</organism>
<feature type="domain" description="Zn(2)-C6 fungal-type" evidence="4">
    <location>
        <begin position="25"/>
        <end position="53"/>
    </location>
</feature>
<evidence type="ECO:0000256" key="3">
    <source>
        <dbReference type="SAM" id="MobiDB-lite"/>
    </source>
</evidence>
<dbReference type="PANTHER" id="PTHR37534:SF11">
    <property type="entry name" value="ZN(II)2CYS6 TRANSCRIPTION FACTOR (EUROFUNG)"/>
    <property type="match status" value="1"/>
</dbReference>
<dbReference type="InterPro" id="IPR036864">
    <property type="entry name" value="Zn2-C6_fun-type_DNA-bd_sf"/>
</dbReference>
<dbReference type="CDD" id="cd00067">
    <property type="entry name" value="GAL4"/>
    <property type="match status" value="1"/>
</dbReference>
<dbReference type="SMART" id="SM00066">
    <property type="entry name" value="GAL4"/>
    <property type="match status" value="1"/>
</dbReference>
<dbReference type="GO" id="GO:0005634">
    <property type="term" value="C:nucleus"/>
    <property type="evidence" value="ECO:0007669"/>
    <property type="project" value="UniProtKB-SubCell"/>
</dbReference>